<proteinExistence type="predicted"/>
<dbReference type="Proteomes" id="UP000015103">
    <property type="component" value="Unassembled WGS sequence"/>
</dbReference>
<dbReference type="InParanoid" id="T1I389"/>
<organism evidence="1 2">
    <name type="scientific">Rhodnius prolixus</name>
    <name type="common">Triatomid bug</name>
    <dbReference type="NCBI Taxonomy" id="13249"/>
    <lineage>
        <taxon>Eukaryota</taxon>
        <taxon>Metazoa</taxon>
        <taxon>Ecdysozoa</taxon>
        <taxon>Arthropoda</taxon>
        <taxon>Hexapoda</taxon>
        <taxon>Insecta</taxon>
        <taxon>Pterygota</taxon>
        <taxon>Neoptera</taxon>
        <taxon>Paraneoptera</taxon>
        <taxon>Hemiptera</taxon>
        <taxon>Heteroptera</taxon>
        <taxon>Panheteroptera</taxon>
        <taxon>Cimicomorpha</taxon>
        <taxon>Reduviidae</taxon>
        <taxon>Triatominae</taxon>
        <taxon>Rhodnius</taxon>
    </lineage>
</organism>
<reference evidence="1" key="1">
    <citation type="submission" date="2015-05" db="UniProtKB">
        <authorList>
            <consortium name="EnsemblMetazoa"/>
        </authorList>
    </citation>
    <scope>IDENTIFICATION</scope>
</reference>
<dbReference type="HOGENOM" id="CLU_1356163_0_0_1"/>
<evidence type="ECO:0000313" key="1">
    <source>
        <dbReference type="EnsemblMetazoa" id="RPRC010758-PA"/>
    </source>
</evidence>
<protein>
    <submittedName>
        <fullName evidence="1">Uncharacterized protein</fullName>
    </submittedName>
</protein>
<sequence length="202" mass="22785">MIGPTHYVAPTNSLSQGSDKFFIRTLFWNAGGLTNDKFAELKHITIKENADVVGVVEAGAATDNPEFYRLPGFQIYVLKRARITAACLRSEVKCRQKAKADGKRWQVLVEPGGRVPPNLTRRDGVACFRLLTGHDYLQDHLCRIGLAVDPTCTLCGREDMSSEHLDVCPSIEDIRIHILSDDIYRKKALVYWEARRRMAELP</sequence>
<accession>T1I389</accession>
<dbReference type="EMBL" id="ACPB03010040">
    <property type="status" value="NOT_ANNOTATED_CDS"/>
    <property type="molecule type" value="Genomic_DNA"/>
</dbReference>
<keyword evidence="2" id="KW-1185">Reference proteome</keyword>
<evidence type="ECO:0000313" key="2">
    <source>
        <dbReference type="Proteomes" id="UP000015103"/>
    </source>
</evidence>
<dbReference type="AlphaFoldDB" id="T1I389"/>
<name>T1I389_RHOPR</name>
<dbReference type="VEuPathDB" id="VectorBase:RPRC010758"/>
<dbReference type="EnsemblMetazoa" id="RPRC010758-RA">
    <property type="protein sequence ID" value="RPRC010758-PA"/>
    <property type="gene ID" value="RPRC010758"/>
</dbReference>